<protein>
    <submittedName>
        <fullName evidence="2">Cytoskeletal protein CcmA (Bactofilin family)</fullName>
    </submittedName>
</protein>
<evidence type="ECO:0000313" key="3">
    <source>
        <dbReference type="Proteomes" id="UP000268908"/>
    </source>
</evidence>
<dbReference type="AlphaFoldDB" id="A0A497X9W1"/>
<dbReference type="Pfam" id="PF04519">
    <property type="entry name" value="Bactofilin"/>
    <property type="match status" value="1"/>
</dbReference>
<sequence length="134" mass="14155">MFSRKTPKPQNRIDSLIGAGTSIEGDISFSGGLRIDGEVKGNVRAVGDQHSTLVVSEHARIEGEVSVSHVVVNGTVIGPVRSGEFLELQPKARVTGDVEYSSIEMHLGAVVQGRLVHQGTPAKAVELKLATSNS</sequence>
<organism evidence="2 3">
    <name type="scientific">Sulfurisoma sediminicola</name>
    <dbReference type="NCBI Taxonomy" id="1381557"/>
    <lineage>
        <taxon>Bacteria</taxon>
        <taxon>Pseudomonadati</taxon>
        <taxon>Pseudomonadota</taxon>
        <taxon>Betaproteobacteria</taxon>
        <taxon>Nitrosomonadales</taxon>
        <taxon>Sterolibacteriaceae</taxon>
        <taxon>Sulfurisoma</taxon>
    </lineage>
</organism>
<comment type="caution">
    <text evidence="2">The sequence shown here is derived from an EMBL/GenBank/DDBJ whole genome shotgun (WGS) entry which is preliminary data.</text>
</comment>
<dbReference type="EMBL" id="RCCI01000008">
    <property type="protein sequence ID" value="RLJ62172.1"/>
    <property type="molecule type" value="Genomic_DNA"/>
</dbReference>
<accession>A0A497X9W1</accession>
<name>A0A497X9W1_9PROT</name>
<dbReference type="PANTHER" id="PTHR35024:SF4">
    <property type="entry name" value="POLYMER-FORMING CYTOSKELETAL PROTEIN"/>
    <property type="match status" value="1"/>
</dbReference>
<evidence type="ECO:0000256" key="1">
    <source>
        <dbReference type="ARBA" id="ARBA00044755"/>
    </source>
</evidence>
<dbReference type="Proteomes" id="UP000268908">
    <property type="component" value="Unassembled WGS sequence"/>
</dbReference>
<gene>
    <name evidence="2" type="ORF">DFR35_2817</name>
</gene>
<dbReference type="RefSeq" id="WP_121243303.1">
    <property type="nucleotide sequence ID" value="NZ_BHVV01000002.1"/>
</dbReference>
<dbReference type="InterPro" id="IPR007607">
    <property type="entry name" value="BacA/B"/>
</dbReference>
<dbReference type="OrthoDB" id="8903691at2"/>
<evidence type="ECO:0000313" key="2">
    <source>
        <dbReference type="EMBL" id="RLJ62172.1"/>
    </source>
</evidence>
<reference evidence="2 3" key="1">
    <citation type="submission" date="2018-10" db="EMBL/GenBank/DDBJ databases">
        <title>Genomic Encyclopedia of Type Strains, Phase IV (KMG-IV): sequencing the most valuable type-strain genomes for metagenomic binning, comparative biology and taxonomic classification.</title>
        <authorList>
            <person name="Goeker M."/>
        </authorList>
    </citation>
    <scope>NUCLEOTIDE SEQUENCE [LARGE SCALE GENOMIC DNA]</scope>
    <source>
        <strain evidence="2 3">DSM 26916</strain>
    </source>
</reference>
<comment type="similarity">
    <text evidence="1">Belongs to the bactofilin family.</text>
</comment>
<proteinExistence type="inferred from homology"/>
<keyword evidence="3" id="KW-1185">Reference proteome</keyword>
<dbReference type="PANTHER" id="PTHR35024">
    <property type="entry name" value="HYPOTHETICAL CYTOSOLIC PROTEIN"/>
    <property type="match status" value="1"/>
</dbReference>